<dbReference type="OrthoDB" id="3395557at2"/>
<proteinExistence type="predicted"/>
<name>A0A1M7PBN4_9HYPH</name>
<sequence length="265" mass="30388">MTESLDLHTFARRYCIDRIAYWHNKYRPIERNEINSIGSGRHKTTDAAYDIFPRYNILAEILLSVETLDSDNLPEFKKLAELLSNFGHSAKSDFTSNHDNSTAHSAEQEERYTFIEAVEKAAADGPGEQLPLPYRRVLAHSEVEQVRSDIATIWGATDDYWYPLREKSHPSLVAFDLGSIDEKRFLKYLCKFLSFGRDEKIFELREYGPSYQLDGRLAHPQYNGAEGYWCSPSNEWIVYCSHENTVTLGGTAVNFAIGKFKPLTI</sequence>
<dbReference type="Proteomes" id="UP000186002">
    <property type="component" value="Unassembled WGS sequence"/>
</dbReference>
<keyword evidence="2" id="KW-1185">Reference proteome</keyword>
<protein>
    <submittedName>
        <fullName evidence="1">Uncharacterized protein</fullName>
    </submittedName>
</protein>
<dbReference type="STRING" id="735517.SAMN05444272_4266"/>
<gene>
    <name evidence="1" type="ORF">SAMN05444272_4266</name>
</gene>
<evidence type="ECO:0000313" key="2">
    <source>
        <dbReference type="Proteomes" id="UP000186002"/>
    </source>
</evidence>
<organism evidence="1 2">
    <name type="scientific">Roseibium suaedae</name>
    <dbReference type="NCBI Taxonomy" id="735517"/>
    <lineage>
        <taxon>Bacteria</taxon>
        <taxon>Pseudomonadati</taxon>
        <taxon>Pseudomonadota</taxon>
        <taxon>Alphaproteobacteria</taxon>
        <taxon>Hyphomicrobiales</taxon>
        <taxon>Stappiaceae</taxon>
        <taxon>Roseibium</taxon>
    </lineage>
</organism>
<dbReference type="RefSeq" id="WP_139251241.1">
    <property type="nucleotide sequence ID" value="NZ_FRBW01000006.1"/>
</dbReference>
<evidence type="ECO:0000313" key="1">
    <source>
        <dbReference type="EMBL" id="SHN13758.1"/>
    </source>
</evidence>
<dbReference type="AlphaFoldDB" id="A0A1M7PBN4"/>
<dbReference type="EMBL" id="FRBW01000006">
    <property type="protein sequence ID" value="SHN13758.1"/>
    <property type="molecule type" value="Genomic_DNA"/>
</dbReference>
<accession>A0A1M7PBN4</accession>
<reference evidence="1 2" key="1">
    <citation type="submission" date="2016-11" db="EMBL/GenBank/DDBJ databases">
        <authorList>
            <person name="Jaros S."/>
            <person name="Januszkiewicz K."/>
            <person name="Wedrychowicz H."/>
        </authorList>
    </citation>
    <scope>NUCLEOTIDE SEQUENCE [LARGE SCALE GENOMIC DNA]</scope>
    <source>
        <strain evidence="1 2">DSM 22153</strain>
    </source>
</reference>